<protein>
    <submittedName>
        <fullName evidence="5">T9SS type A sorting domain-containing protein</fullName>
    </submittedName>
</protein>
<feature type="domain" description="T9SS-like galactose binding" evidence="4">
    <location>
        <begin position="24"/>
        <end position="130"/>
    </location>
</feature>
<feature type="domain" description="T9SS-like galactose binding" evidence="4">
    <location>
        <begin position="267"/>
        <end position="379"/>
    </location>
</feature>
<evidence type="ECO:0000313" key="6">
    <source>
        <dbReference type="Proteomes" id="UP001203687"/>
    </source>
</evidence>
<reference evidence="5" key="1">
    <citation type="submission" date="2022-04" db="EMBL/GenBank/DDBJ databases">
        <authorList>
            <person name="Ren T."/>
        </authorList>
    </citation>
    <scope>NUCLEOTIDE SEQUENCE</scope>
    <source>
        <strain evidence="5">F63249</strain>
    </source>
</reference>
<feature type="signal peptide" evidence="2">
    <location>
        <begin position="1"/>
        <end position="20"/>
    </location>
</feature>
<keyword evidence="6" id="KW-1185">Reference proteome</keyword>
<accession>A0ABT0HB01</accession>
<feature type="domain" description="T9SS-like galactose binding" evidence="4">
    <location>
        <begin position="144"/>
        <end position="258"/>
    </location>
</feature>
<feature type="domain" description="Secretion system C-terminal sorting" evidence="3">
    <location>
        <begin position="646"/>
        <end position="717"/>
    </location>
</feature>
<organism evidence="5 6">
    <name type="scientific">Psychroserpens algicola</name>
    <dbReference type="NCBI Taxonomy" id="1719034"/>
    <lineage>
        <taxon>Bacteria</taxon>
        <taxon>Pseudomonadati</taxon>
        <taxon>Bacteroidota</taxon>
        <taxon>Flavobacteriia</taxon>
        <taxon>Flavobacteriales</taxon>
        <taxon>Flavobacteriaceae</taxon>
        <taxon>Psychroserpens</taxon>
    </lineage>
</organism>
<proteinExistence type="predicted"/>
<dbReference type="Pfam" id="PF18962">
    <property type="entry name" value="Por_Secre_tail"/>
    <property type="match status" value="1"/>
</dbReference>
<dbReference type="InterPro" id="IPR026444">
    <property type="entry name" value="Secre_tail"/>
</dbReference>
<evidence type="ECO:0000259" key="3">
    <source>
        <dbReference type="Pfam" id="PF18962"/>
    </source>
</evidence>
<dbReference type="EMBL" id="JALPQF010000013">
    <property type="protein sequence ID" value="MCK8481531.1"/>
    <property type="molecule type" value="Genomic_DNA"/>
</dbReference>
<comment type="caution">
    <text evidence="5">The sequence shown here is derived from an EMBL/GenBank/DDBJ whole genome shotgun (WGS) entry which is preliminary data.</text>
</comment>
<dbReference type="Pfam" id="PF23759">
    <property type="entry name" value="GBD_T9SS_assoc"/>
    <property type="match status" value="5"/>
</dbReference>
<feature type="domain" description="T9SS-like galactose binding" evidence="4">
    <location>
        <begin position="509"/>
        <end position="627"/>
    </location>
</feature>
<dbReference type="NCBIfam" id="TIGR04183">
    <property type="entry name" value="Por_Secre_tail"/>
    <property type="match status" value="1"/>
</dbReference>
<name>A0ABT0HB01_9FLAO</name>
<keyword evidence="1 2" id="KW-0732">Signal</keyword>
<evidence type="ECO:0000313" key="5">
    <source>
        <dbReference type="EMBL" id="MCK8481531.1"/>
    </source>
</evidence>
<feature type="chain" id="PRO_5046702283" evidence="2">
    <location>
        <begin position="21"/>
        <end position="721"/>
    </location>
</feature>
<dbReference type="InterPro" id="IPR056600">
    <property type="entry name" value="GBD_T9SS_assoc"/>
</dbReference>
<evidence type="ECO:0000256" key="1">
    <source>
        <dbReference type="ARBA" id="ARBA00022729"/>
    </source>
</evidence>
<feature type="domain" description="T9SS-like galactose binding" evidence="4">
    <location>
        <begin position="387"/>
        <end position="501"/>
    </location>
</feature>
<sequence length="721" mass="79184">MVPSKLLSLLFFLSCMLGFAQVPANNECANAEIITVTTSSILTISADFTNATESLDASCNTVSTNNKDLWYQFTMPVDGILHIDGPSSLNYFTLYEICGGAEIACSKDDAVFGNLIAGNSYLLRTSYQFNGSVNIGFQVFEPAANDHCANRDILTVTTDDFIQPNPDSRNASFSSNSSCDVSNINYADLWYGFEMPVDGNLEISSSQSSQIFSLYDACSGTELQCFSGNGLFQNLSSNTSYVLRVAERVTDVGIMNFRLKAYAYAVNNNCNASQTIIVETSNANAYTADLRTASESLVSSCETTSTTNFDLWFNFTMPVTGNLKIDQLIGLDTITIYDTCGDVELSCQKGLQFISGLVENTNYIVRISSVSQVNKVPRFQAFEQALNDECANSETISVATENTLSYQADTRKASQSLLSSCDNTNDNSLDLWYDFVMPVTGNIQISGVSFTFRTSLYDACSGVELDCINGNGTYFNLGINTNYKLRVSQLTTSAAAVNFNIQAFENLFNDECATPLDLTLIENEFTTYTTNNAAATNSTLSACEPSSENITIQDVWYRFTMPSDTDVEIDHLTSSINGYYALYDSCGNNELQCFTNDGYFNDLIGGNEYYLKVGKLSSQAGILSFNISAKSKTLSVEESLTEGLSVYPNPVENVVHISTGNDQIIDRVSIYDITGQLIKSVLYTQLSNPIDVDISDLASAHYFMIINLNDHKQMIHRMIKK</sequence>
<gene>
    <name evidence="5" type="ORF">MUY34_12945</name>
</gene>
<evidence type="ECO:0000256" key="2">
    <source>
        <dbReference type="SAM" id="SignalP"/>
    </source>
</evidence>
<evidence type="ECO:0000259" key="4">
    <source>
        <dbReference type="Pfam" id="PF23759"/>
    </source>
</evidence>
<dbReference type="Proteomes" id="UP001203687">
    <property type="component" value="Unassembled WGS sequence"/>
</dbReference>
<dbReference type="RefSeq" id="WP_248413416.1">
    <property type="nucleotide sequence ID" value="NZ_JALPQF010000013.1"/>
</dbReference>